<organism evidence="1 2">
    <name type="scientific">Spirosoma aureum</name>
    <dbReference type="NCBI Taxonomy" id="2692134"/>
    <lineage>
        <taxon>Bacteria</taxon>
        <taxon>Pseudomonadati</taxon>
        <taxon>Bacteroidota</taxon>
        <taxon>Cytophagia</taxon>
        <taxon>Cytophagales</taxon>
        <taxon>Cytophagaceae</taxon>
        <taxon>Spirosoma</taxon>
    </lineage>
</organism>
<reference evidence="1 2" key="1">
    <citation type="submission" date="2020-03" db="EMBL/GenBank/DDBJ databases">
        <authorList>
            <person name="Kim M.K."/>
        </authorList>
    </citation>
    <scope>NUCLEOTIDE SEQUENCE [LARGE SCALE GENOMIC DNA]</scope>
    <source>
        <strain evidence="1 2">BT328</strain>
    </source>
</reference>
<dbReference type="KEGG" id="spib:G8759_16310"/>
<dbReference type="AlphaFoldDB" id="A0A6G9ANM7"/>
<protein>
    <submittedName>
        <fullName evidence="1">Uncharacterized protein</fullName>
    </submittedName>
</protein>
<dbReference type="RefSeq" id="WP_167209743.1">
    <property type="nucleotide sequence ID" value="NZ_CP050063.1"/>
</dbReference>
<sequence length="233" mass="27281">MLTTLLLACFLLKPLPDSIPSIDSTTRVRPKLKAAFNLDFRNSFLKRQPVNVWGINAGITYGVKRHQITLGYYWLSYATYLRLIDWRRDAARRINLGYYTQTDMWFVNLQYWWNMTNNRKWTVSVPVEIGGGVAYALPLDLRKETQIDRTKRDFFVPIQIGTYAQWKATRWVGLSGQIGYRYSLFRSDINQNFNGTYYSIGVTVFPAFFTDVWKAVTKKARISPIHPPHYNQK</sequence>
<keyword evidence="2" id="KW-1185">Reference proteome</keyword>
<gene>
    <name evidence="1" type="ORF">G8759_16310</name>
</gene>
<name>A0A6G9ANM7_9BACT</name>
<dbReference type="EMBL" id="CP050063">
    <property type="protein sequence ID" value="QIP14067.1"/>
    <property type="molecule type" value="Genomic_DNA"/>
</dbReference>
<proteinExistence type="predicted"/>
<dbReference type="Proteomes" id="UP000501802">
    <property type="component" value="Chromosome"/>
</dbReference>
<accession>A0A6G9ANM7</accession>
<evidence type="ECO:0000313" key="2">
    <source>
        <dbReference type="Proteomes" id="UP000501802"/>
    </source>
</evidence>
<evidence type="ECO:0000313" key="1">
    <source>
        <dbReference type="EMBL" id="QIP14067.1"/>
    </source>
</evidence>